<dbReference type="Proteomes" id="UP000293719">
    <property type="component" value="Chromosome"/>
</dbReference>
<dbReference type="GO" id="GO:0000166">
    <property type="term" value="F:nucleotide binding"/>
    <property type="evidence" value="ECO:0007669"/>
    <property type="project" value="InterPro"/>
</dbReference>
<evidence type="ECO:0000259" key="1">
    <source>
        <dbReference type="Pfam" id="PF01408"/>
    </source>
</evidence>
<proteinExistence type="predicted"/>
<reference evidence="3 4" key="1">
    <citation type="journal article" date="2017" name="Int. J. Syst. Evol. Microbiol.">
        <title>Roseitalea porphyridii gen. nov., sp. nov., isolated from a red alga, and reclassification of Hoeflea suaedae Chung et al. 2013 as Pseudohoeflea suaedae gen. nov., comb. nov.</title>
        <authorList>
            <person name="Hyeon J.W."/>
            <person name="Jeong S.E."/>
            <person name="Baek K."/>
            <person name="Jeon C.O."/>
        </authorList>
    </citation>
    <scope>NUCLEOTIDE SEQUENCE [LARGE SCALE GENOMIC DNA]</scope>
    <source>
        <strain evidence="3 4">MA7-20</strain>
    </source>
</reference>
<dbReference type="PANTHER" id="PTHR43377:SF2">
    <property type="entry name" value="BINDING ROSSMANN FOLD OXIDOREDUCTASE, PUTATIVE (AFU_ORTHOLOGUE AFUA_4G00560)-RELATED"/>
    <property type="match status" value="1"/>
</dbReference>
<keyword evidence="4" id="KW-1185">Reference proteome</keyword>
<dbReference type="InterPro" id="IPR004104">
    <property type="entry name" value="Gfo/Idh/MocA-like_OxRdtase_C"/>
</dbReference>
<sequence>MRPLKMLQIGVGGYGAAWLRDFVPPVKARGLVETVAVCDIDGQALGEARDFLGLPETQCFTDAAQACRQADADFALISTPPWDHADHVAMAANAGMDVLCEKPIAASIEDTARIVRTARETGRRIAFTMTHRFDQAHSTLRREVHSGQYGALDYIAFRLTGELRRFASWGRFRHEMDDVMLVEAAIHHFDILRDLAGAAPASIFATSWNPPWGEFAGDSQVLAIMRFGNDVRASYESTACNAVSINEYFKGTIRAEFDKATLILDGGRLERMYYDPTGQEPVRRPGSGETVEPVVQDSFGNVWIIERFVQWLRGGEPMPTRLEETLQSQAMVFAALESARTGKQVDVRAIADWFGHLARP</sequence>
<protein>
    <submittedName>
        <fullName evidence="3">Gfo/Idh/MocA family oxidoreductase</fullName>
    </submittedName>
</protein>
<dbReference type="OrthoDB" id="9792935at2"/>
<dbReference type="Gene3D" id="3.40.50.720">
    <property type="entry name" value="NAD(P)-binding Rossmann-like Domain"/>
    <property type="match status" value="1"/>
</dbReference>
<dbReference type="EMBL" id="CP036532">
    <property type="protein sequence ID" value="QBK31969.1"/>
    <property type="molecule type" value="Genomic_DNA"/>
</dbReference>
<dbReference type="PANTHER" id="PTHR43377">
    <property type="entry name" value="BILIVERDIN REDUCTASE A"/>
    <property type="match status" value="1"/>
</dbReference>
<dbReference type="Pfam" id="PF01408">
    <property type="entry name" value="GFO_IDH_MocA"/>
    <property type="match status" value="1"/>
</dbReference>
<gene>
    <name evidence="3" type="ORF">E0E05_16065</name>
</gene>
<dbReference type="SUPFAM" id="SSF55347">
    <property type="entry name" value="Glyceraldehyde-3-phosphate dehydrogenase-like, C-terminal domain"/>
    <property type="match status" value="1"/>
</dbReference>
<organism evidence="3 4">
    <name type="scientific">Roseitalea porphyridii</name>
    <dbReference type="NCBI Taxonomy" id="1852022"/>
    <lineage>
        <taxon>Bacteria</taxon>
        <taxon>Pseudomonadati</taxon>
        <taxon>Pseudomonadota</taxon>
        <taxon>Alphaproteobacteria</taxon>
        <taxon>Hyphomicrobiales</taxon>
        <taxon>Ahrensiaceae</taxon>
        <taxon>Roseitalea</taxon>
    </lineage>
</organism>
<evidence type="ECO:0000259" key="2">
    <source>
        <dbReference type="Pfam" id="PF02894"/>
    </source>
</evidence>
<dbReference type="KEGG" id="rpod:E0E05_16065"/>
<dbReference type="InterPro" id="IPR000683">
    <property type="entry name" value="Gfo/Idh/MocA-like_OxRdtase_N"/>
</dbReference>
<feature type="domain" description="Gfo/Idh/MocA-like oxidoreductase C-terminal" evidence="2">
    <location>
        <begin position="150"/>
        <end position="347"/>
    </location>
</feature>
<dbReference type="InterPro" id="IPR036291">
    <property type="entry name" value="NAD(P)-bd_dom_sf"/>
</dbReference>
<dbReference type="RefSeq" id="WP_131617613.1">
    <property type="nucleotide sequence ID" value="NZ_CP036532.1"/>
</dbReference>
<dbReference type="AlphaFoldDB" id="A0A4P6V5B6"/>
<name>A0A4P6V5B6_9HYPH</name>
<evidence type="ECO:0000313" key="4">
    <source>
        <dbReference type="Proteomes" id="UP000293719"/>
    </source>
</evidence>
<dbReference type="Gene3D" id="3.30.360.10">
    <property type="entry name" value="Dihydrodipicolinate Reductase, domain 2"/>
    <property type="match status" value="1"/>
</dbReference>
<dbReference type="GeneID" id="90768822"/>
<dbReference type="Pfam" id="PF02894">
    <property type="entry name" value="GFO_IDH_MocA_C"/>
    <property type="match status" value="1"/>
</dbReference>
<accession>A0A4P6V5B6</accession>
<dbReference type="InterPro" id="IPR051450">
    <property type="entry name" value="Gfo/Idh/MocA_Oxidoreductases"/>
</dbReference>
<feature type="domain" description="Gfo/Idh/MocA-like oxidoreductase N-terminal" evidence="1">
    <location>
        <begin position="9"/>
        <end position="125"/>
    </location>
</feature>
<evidence type="ECO:0000313" key="3">
    <source>
        <dbReference type="EMBL" id="QBK31969.1"/>
    </source>
</evidence>
<dbReference type="SUPFAM" id="SSF51735">
    <property type="entry name" value="NAD(P)-binding Rossmann-fold domains"/>
    <property type="match status" value="1"/>
</dbReference>